<dbReference type="Proteomes" id="UP000077755">
    <property type="component" value="Chromosome 1"/>
</dbReference>
<dbReference type="AlphaFoldDB" id="A0AAF0WAL7"/>
<dbReference type="EMBL" id="CP093343">
    <property type="protein sequence ID" value="WOG84490.1"/>
    <property type="molecule type" value="Genomic_DNA"/>
</dbReference>
<keyword evidence="3" id="KW-1185">Reference proteome</keyword>
<dbReference type="PANTHER" id="PTHR33735:SF10">
    <property type="entry name" value="EXPRESSED PROTEIN"/>
    <property type="match status" value="1"/>
</dbReference>
<organism evidence="2 3">
    <name type="scientific">Daucus carota subsp. sativus</name>
    <name type="common">Carrot</name>
    <dbReference type="NCBI Taxonomy" id="79200"/>
    <lineage>
        <taxon>Eukaryota</taxon>
        <taxon>Viridiplantae</taxon>
        <taxon>Streptophyta</taxon>
        <taxon>Embryophyta</taxon>
        <taxon>Tracheophyta</taxon>
        <taxon>Spermatophyta</taxon>
        <taxon>Magnoliopsida</taxon>
        <taxon>eudicotyledons</taxon>
        <taxon>Gunneridae</taxon>
        <taxon>Pentapetalae</taxon>
        <taxon>asterids</taxon>
        <taxon>campanulids</taxon>
        <taxon>Apiales</taxon>
        <taxon>Apiaceae</taxon>
        <taxon>Apioideae</taxon>
        <taxon>Scandiceae</taxon>
        <taxon>Daucinae</taxon>
        <taxon>Daucus</taxon>
        <taxon>Daucus sect. Daucus</taxon>
    </lineage>
</organism>
<feature type="coiled-coil region" evidence="1">
    <location>
        <begin position="106"/>
        <end position="168"/>
    </location>
</feature>
<reference evidence="2" key="2">
    <citation type="submission" date="2022-03" db="EMBL/GenBank/DDBJ databases">
        <title>Draft title - Genomic analysis of global carrot germplasm unveils the trajectory of domestication and the origin of high carotenoid orange carrot.</title>
        <authorList>
            <person name="Iorizzo M."/>
            <person name="Ellison S."/>
            <person name="Senalik D."/>
            <person name="Macko-Podgorni A."/>
            <person name="Grzebelus D."/>
            <person name="Bostan H."/>
            <person name="Rolling W."/>
            <person name="Curaba J."/>
            <person name="Simon P."/>
        </authorList>
    </citation>
    <scope>NUCLEOTIDE SEQUENCE</scope>
    <source>
        <tissue evidence="2">Leaf</tissue>
    </source>
</reference>
<evidence type="ECO:0000313" key="3">
    <source>
        <dbReference type="Proteomes" id="UP000077755"/>
    </source>
</evidence>
<evidence type="ECO:0000256" key="1">
    <source>
        <dbReference type="SAM" id="Coils"/>
    </source>
</evidence>
<keyword evidence="1" id="KW-0175">Coiled coil</keyword>
<sequence length="191" mass="21524">MCYTMRGPNCFRISGSGSKLVYINAKKCILQNGKIGRYHLTTSSPNSRPCSLLPPKNQHLFVANQRLHSKKWAVGVLFFFILPSYRLRMGPFAILKDKVDEMFETAETAAAVVEDLAELVDRLAEEAEKKLPDGTKLDDLARSIENLAERVDEKAEQAQELIKEVALVTLIIYLFSIKACIVQMQTEILAY</sequence>
<name>A0AAF0WAL7_DAUCS</name>
<proteinExistence type="predicted"/>
<dbReference type="PANTHER" id="PTHR33735">
    <property type="entry name" value="EXPRESSED PROTEIN"/>
    <property type="match status" value="1"/>
</dbReference>
<protein>
    <submittedName>
        <fullName evidence="2">Uncharacterized protein</fullName>
    </submittedName>
</protein>
<reference evidence="2" key="1">
    <citation type="journal article" date="2016" name="Nat. Genet.">
        <title>A high-quality carrot genome assembly provides new insights into carotenoid accumulation and asterid genome evolution.</title>
        <authorList>
            <person name="Iorizzo M."/>
            <person name="Ellison S."/>
            <person name="Senalik D."/>
            <person name="Zeng P."/>
            <person name="Satapoomin P."/>
            <person name="Huang J."/>
            <person name="Bowman M."/>
            <person name="Iovene M."/>
            <person name="Sanseverino W."/>
            <person name="Cavagnaro P."/>
            <person name="Yildiz M."/>
            <person name="Macko-Podgorni A."/>
            <person name="Moranska E."/>
            <person name="Grzebelus E."/>
            <person name="Grzebelus D."/>
            <person name="Ashrafi H."/>
            <person name="Zheng Z."/>
            <person name="Cheng S."/>
            <person name="Spooner D."/>
            <person name="Van Deynze A."/>
            <person name="Simon P."/>
        </authorList>
    </citation>
    <scope>NUCLEOTIDE SEQUENCE</scope>
    <source>
        <tissue evidence="2">Leaf</tissue>
    </source>
</reference>
<evidence type="ECO:0000313" key="2">
    <source>
        <dbReference type="EMBL" id="WOG84490.1"/>
    </source>
</evidence>
<gene>
    <name evidence="2" type="ORF">DCAR_0103674</name>
</gene>
<accession>A0AAF0WAL7</accession>